<dbReference type="OrthoDB" id="9807042at2"/>
<gene>
    <name evidence="14" type="primary">cydA</name>
    <name evidence="14" type="ORF">GCM10010995_01040</name>
</gene>
<evidence type="ECO:0000313" key="15">
    <source>
        <dbReference type="Proteomes" id="UP000636949"/>
    </source>
</evidence>
<feature type="transmembrane region" description="Helical" evidence="13">
    <location>
        <begin position="408"/>
        <end position="434"/>
    </location>
</feature>
<keyword evidence="8 13" id="KW-0479">Metal-binding</keyword>
<dbReference type="InterPro" id="IPR002585">
    <property type="entry name" value="Cyt-d_ubiquinol_oxidase_su_1"/>
</dbReference>
<evidence type="ECO:0000256" key="11">
    <source>
        <dbReference type="ARBA" id="ARBA00023004"/>
    </source>
</evidence>
<reference evidence="14" key="2">
    <citation type="submission" date="2020-09" db="EMBL/GenBank/DDBJ databases">
        <authorList>
            <person name="Sun Q."/>
            <person name="Zhou Y."/>
        </authorList>
    </citation>
    <scope>NUCLEOTIDE SEQUENCE</scope>
    <source>
        <strain evidence="14">CGMCC 1.15758</strain>
    </source>
</reference>
<keyword evidence="4 13" id="KW-1003">Cell membrane</keyword>
<organism evidence="14 15">
    <name type="scientific">Cysteiniphilum litorale</name>
    <dbReference type="NCBI Taxonomy" id="2056700"/>
    <lineage>
        <taxon>Bacteria</taxon>
        <taxon>Pseudomonadati</taxon>
        <taxon>Pseudomonadota</taxon>
        <taxon>Gammaproteobacteria</taxon>
        <taxon>Thiotrichales</taxon>
        <taxon>Fastidiosibacteraceae</taxon>
        <taxon>Cysteiniphilum</taxon>
    </lineage>
</organism>
<evidence type="ECO:0000256" key="12">
    <source>
        <dbReference type="ARBA" id="ARBA00023136"/>
    </source>
</evidence>
<dbReference type="GO" id="GO:0005886">
    <property type="term" value="C:plasma membrane"/>
    <property type="evidence" value="ECO:0007669"/>
    <property type="project" value="UniProtKB-SubCell"/>
</dbReference>
<feature type="transmembrane region" description="Helical" evidence="13">
    <location>
        <begin position="57"/>
        <end position="74"/>
    </location>
</feature>
<keyword evidence="12 13" id="KW-0472">Membrane</keyword>
<dbReference type="EMBL" id="BMJS01000001">
    <property type="protein sequence ID" value="GGF87529.1"/>
    <property type="molecule type" value="Genomic_DNA"/>
</dbReference>
<evidence type="ECO:0000256" key="1">
    <source>
        <dbReference type="ARBA" id="ARBA00004429"/>
    </source>
</evidence>
<evidence type="ECO:0000256" key="10">
    <source>
        <dbReference type="ARBA" id="ARBA00022989"/>
    </source>
</evidence>
<accession>A0A8J2Z228</accession>
<keyword evidence="9 13" id="KW-0249">Electron transport</keyword>
<dbReference type="GO" id="GO:0020037">
    <property type="term" value="F:heme binding"/>
    <property type="evidence" value="ECO:0007669"/>
    <property type="project" value="TreeGrafter"/>
</dbReference>
<dbReference type="Proteomes" id="UP000636949">
    <property type="component" value="Unassembled WGS sequence"/>
</dbReference>
<comment type="caution">
    <text evidence="14">The sequence shown here is derived from an EMBL/GenBank/DDBJ whole genome shotgun (WGS) entry which is preliminary data.</text>
</comment>
<evidence type="ECO:0000256" key="4">
    <source>
        <dbReference type="ARBA" id="ARBA00022475"/>
    </source>
</evidence>
<name>A0A8J2Z228_9GAMM</name>
<feature type="transmembrane region" description="Helical" evidence="13">
    <location>
        <begin position="187"/>
        <end position="211"/>
    </location>
</feature>
<feature type="transmembrane region" description="Helical" evidence="13">
    <location>
        <begin position="15"/>
        <end position="37"/>
    </location>
</feature>
<comment type="similarity">
    <text evidence="2 13">Belongs to the cytochrome ubiquinol oxidase subunit 1 family.</text>
</comment>
<feature type="transmembrane region" description="Helical" evidence="13">
    <location>
        <begin position="223"/>
        <end position="244"/>
    </location>
</feature>
<reference evidence="14" key="1">
    <citation type="journal article" date="2014" name="Int. J. Syst. Evol. Microbiol.">
        <title>Complete genome sequence of Corynebacterium casei LMG S-19264T (=DSM 44701T), isolated from a smear-ripened cheese.</title>
        <authorList>
            <consortium name="US DOE Joint Genome Institute (JGI-PGF)"/>
            <person name="Walter F."/>
            <person name="Albersmeier A."/>
            <person name="Kalinowski J."/>
            <person name="Ruckert C."/>
        </authorList>
    </citation>
    <scope>NUCLEOTIDE SEQUENCE</scope>
    <source>
        <strain evidence="14">CGMCC 1.15758</strain>
    </source>
</reference>
<comment type="subcellular location">
    <subcellularLocation>
        <location evidence="1">Cell inner membrane</location>
        <topology evidence="1">Multi-pass membrane protein</topology>
    </subcellularLocation>
</comment>
<evidence type="ECO:0000256" key="7">
    <source>
        <dbReference type="ARBA" id="ARBA00022692"/>
    </source>
</evidence>
<dbReference type="Pfam" id="PF01654">
    <property type="entry name" value="Cyt_bd_oxida_I"/>
    <property type="match status" value="1"/>
</dbReference>
<feature type="transmembrane region" description="Helical" evidence="13">
    <location>
        <begin position="493"/>
        <end position="516"/>
    </location>
</feature>
<dbReference type="GO" id="GO:0070069">
    <property type="term" value="C:cytochrome complex"/>
    <property type="evidence" value="ECO:0007669"/>
    <property type="project" value="UniProtKB-UniRule"/>
</dbReference>
<keyword evidence="15" id="KW-1185">Reference proteome</keyword>
<keyword evidence="3 13" id="KW-0813">Transport</keyword>
<proteinExistence type="inferred from homology"/>
<keyword evidence="7 13" id="KW-0812">Transmembrane</keyword>
<protein>
    <submittedName>
        <fullName evidence="14">Cytochrome bd oxidase subunit I</fullName>
    </submittedName>
</protein>
<keyword evidence="5" id="KW-0997">Cell inner membrane</keyword>
<dbReference type="GO" id="GO:0016682">
    <property type="term" value="F:oxidoreductase activity, acting on diphenols and related substances as donors, oxygen as acceptor"/>
    <property type="evidence" value="ECO:0007669"/>
    <property type="project" value="TreeGrafter"/>
</dbReference>
<evidence type="ECO:0000256" key="6">
    <source>
        <dbReference type="ARBA" id="ARBA00022617"/>
    </source>
</evidence>
<dbReference type="AlphaFoldDB" id="A0A8J2Z228"/>
<dbReference type="GO" id="GO:0046872">
    <property type="term" value="F:metal ion binding"/>
    <property type="evidence" value="ECO:0007669"/>
    <property type="project" value="UniProtKB-UniRule"/>
</dbReference>
<sequence length="538" mass="60468">MIPSLLSVELARWQFAFVACFHFIFVPLTLGLTWIIFTMELMYVITGKQVYKDMTKFWGKLLGINFAVGVLSGLTMEFSFGLNWAYYSQFVGDIFGTPLAIEGLVAFMLESTFVGMFFLGWNKLSKKQHLCVTFCLAIGSNLSALLILVANGFMQVPAGGEFVWQTMRMETTHLWDLFINPIAQIGFAHTVIAGYVTSSVFVIGISAFYLLRKKNKSDVAFAKRSMGVGLGFGLIASLMVMVMGDEQGILAYEYQPMKLAAIEAEWGTQAPPANFNVIAFPNQSERKNDFSIQIPHLLGLLATHSFDQKIYGVNTILFDGYTDVMTGKEIPAVTTRIANGAKAYEAMMKMRDGSAAKSDYATYNQYHQDLGYGMLLLRYLPVGEPLTQATSQQIRAAALDTVPNVSTIFWTFRIMVGIGVFMFLVMIGGLILLFRKTLWEKRWVLRTMLYMIPLPWIACLCGWIVTEHGRQPWTVYDMLPTTVSSSMINGWDILFTLVIFCLFYALLFAVEMYLMFKFARLGPSKVLNKAPATTKEKQ</sequence>
<keyword evidence="11 13" id="KW-0408">Iron</keyword>
<evidence type="ECO:0000313" key="14">
    <source>
        <dbReference type="EMBL" id="GGF87529.1"/>
    </source>
</evidence>
<dbReference type="RefSeq" id="WP_117001285.1">
    <property type="nucleotide sequence ID" value="NZ_BMJS01000001.1"/>
</dbReference>
<evidence type="ECO:0000256" key="5">
    <source>
        <dbReference type="ARBA" id="ARBA00022519"/>
    </source>
</evidence>
<keyword evidence="6 13" id="KW-0349">Heme</keyword>
<evidence type="ECO:0000256" key="2">
    <source>
        <dbReference type="ARBA" id="ARBA00009819"/>
    </source>
</evidence>
<evidence type="ECO:0000256" key="3">
    <source>
        <dbReference type="ARBA" id="ARBA00022448"/>
    </source>
</evidence>
<keyword evidence="10 13" id="KW-1133">Transmembrane helix</keyword>
<dbReference type="GO" id="GO:0009055">
    <property type="term" value="F:electron transfer activity"/>
    <property type="evidence" value="ECO:0007669"/>
    <property type="project" value="UniProtKB-UniRule"/>
</dbReference>
<feature type="transmembrane region" description="Helical" evidence="13">
    <location>
        <begin position="131"/>
        <end position="154"/>
    </location>
</feature>
<dbReference type="GO" id="GO:0019646">
    <property type="term" value="P:aerobic electron transport chain"/>
    <property type="evidence" value="ECO:0007669"/>
    <property type="project" value="InterPro"/>
</dbReference>
<feature type="transmembrane region" description="Helical" evidence="13">
    <location>
        <begin position="443"/>
        <end position="465"/>
    </location>
</feature>
<dbReference type="PANTHER" id="PTHR30365">
    <property type="entry name" value="CYTOCHROME D UBIQUINOL OXIDASE"/>
    <property type="match status" value="1"/>
</dbReference>
<feature type="transmembrane region" description="Helical" evidence="13">
    <location>
        <begin position="94"/>
        <end position="119"/>
    </location>
</feature>
<evidence type="ECO:0000256" key="13">
    <source>
        <dbReference type="PIRNR" id="PIRNR006446"/>
    </source>
</evidence>
<dbReference type="PANTHER" id="PTHR30365:SF0">
    <property type="entry name" value="CYTOCHROME BD-I UBIQUINOL OXIDASE SUBUNIT 1"/>
    <property type="match status" value="1"/>
</dbReference>
<evidence type="ECO:0000256" key="9">
    <source>
        <dbReference type="ARBA" id="ARBA00022982"/>
    </source>
</evidence>
<dbReference type="PIRSF" id="PIRSF006446">
    <property type="entry name" value="Cyt_quinol_oxidase_1"/>
    <property type="match status" value="1"/>
</dbReference>
<evidence type="ECO:0000256" key="8">
    <source>
        <dbReference type="ARBA" id="ARBA00022723"/>
    </source>
</evidence>